<dbReference type="EMBL" id="CP030750">
    <property type="protein sequence ID" value="AXA25895.1"/>
    <property type="molecule type" value="Genomic_DNA"/>
</dbReference>
<dbReference type="Pfam" id="PF03245">
    <property type="entry name" value="Phage_lysis"/>
    <property type="match status" value="1"/>
</dbReference>
<proteinExistence type="predicted"/>
<evidence type="ECO:0000313" key="3">
    <source>
        <dbReference type="Proteomes" id="UP000251617"/>
    </source>
</evidence>
<feature type="coiled-coil region" evidence="1">
    <location>
        <begin position="51"/>
        <end position="103"/>
    </location>
</feature>
<dbReference type="InterPro" id="IPR004929">
    <property type="entry name" value="I-spanin"/>
</dbReference>
<sequence>MIAPDARLVIFALLLGVYAGARGAWTWQDTRYGKELAEQAASYQTEREAAAAAVIDQMQIHQDKREELEARLAASAETHWKELNDAQSTQARLRDRLATADQRLSVLLDVTSTPHRGCGLPEATGPAGLVHDPVRAHVDRAHAQRIIAITDEGDRAIIALKACQAYVREVNR</sequence>
<evidence type="ECO:0000256" key="1">
    <source>
        <dbReference type="SAM" id="Coils"/>
    </source>
</evidence>
<accession>A0AAD0PFI6</accession>
<protein>
    <submittedName>
        <fullName evidence="2">Lysis protein</fullName>
    </submittedName>
</protein>
<dbReference type="AlphaFoldDB" id="A0AAD0PFI6"/>
<dbReference type="Proteomes" id="UP000251617">
    <property type="component" value="Chromosome"/>
</dbReference>
<gene>
    <name evidence="2" type="ORF">C1S65_17915</name>
</gene>
<dbReference type="GO" id="GO:0044659">
    <property type="term" value="P:viral release from host cell by cytolysis"/>
    <property type="evidence" value="ECO:0007669"/>
    <property type="project" value="InterPro"/>
</dbReference>
<dbReference type="RefSeq" id="WP_112898772.1">
    <property type="nucleotide sequence ID" value="NZ_CP030750.1"/>
</dbReference>
<evidence type="ECO:0000313" key="2">
    <source>
        <dbReference type="EMBL" id="AXA25895.1"/>
    </source>
</evidence>
<organism evidence="2 3">
    <name type="scientific">Pseudomonas putida</name>
    <name type="common">Arthrobacter siderocapsulatus</name>
    <dbReference type="NCBI Taxonomy" id="303"/>
    <lineage>
        <taxon>Bacteria</taxon>
        <taxon>Pseudomonadati</taxon>
        <taxon>Pseudomonadota</taxon>
        <taxon>Gammaproteobacteria</taxon>
        <taxon>Pseudomonadales</taxon>
        <taxon>Pseudomonadaceae</taxon>
        <taxon>Pseudomonas</taxon>
    </lineage>
</organism>
<name>A0AAD0PFI6_PSEPU</name>
<keyword evidence="1" id="KW-0175">Coiled coil</keyword>
<reference evidence="2 3" key="1">
    <citation type="submission" date="2018-06" db="EMBL/GenBank/DDBJ databases">
        <title>The genome of Pseudomonas putida NX-1, a lignin degrader.</title>
        <authorList>
            <person name="Xu Z."/>
        </authorList>
    </citation>
    <scope>NUCLEOTIDE SEQUENCE [LARGE SCALE GENOMIC DNA]</scope>
    <source>
        <strain evidence="2 3">NX-1</strain>
    </source>
</reference>